<evidence type="ECO:0000313" key="1">
    <source>
        <dbReference type="EMBL" id="GGE43614.1"/>
    </source>
</evidence>
<gene>
    <name evidence="1" type="ORF">GCM10011517_09130</name>
</gene>
<accession>A0A917EJ94</accession>
<keyword evidence="2" id="KW-1185">Reference proteome</keyword>
<evidence type="ECO:0000313" key="2">
    <source>
        <dbReference type="Proteomes" id="UP000606730"/>
    </source>
</evidence>
<dbReference type="RefSeq" id="WP_095596221.1">
    <property type="nucleotide sequence ID" value="NZ_BMKN01000001.1"/>
</dbReference>
<sequence length="189" mass="21195">MTISNDEVTKLVNFIEEKVRSEATEQDKAGIAEIINQWRSDIEIGRQVERKVTVRQSPGLDVIADVPRSRRATSGDFIGREDYEPTEQLNMLLGALGMAYLAPQMMAQQFMQAIEDFGVIDEDAEVVPDVHLVGLGEIGESDEDSWSKISRANIEQSRTKTNRLSLLLSELSKEAGIKQRNFPQNQDLS</sequence>
<reference evidence="1" key="1">
    <citation type="journal article" date="2014" name="Int. J. Syst. Evol. Microbiol.">
        <title>Complete genome sequence of Corynebacterium casei LMG S-19264T (=DSM 44701T), isolated from a smear-ripened cheese.</title>
        <authorList>
            <consortium name="US DOE Joint Genome Institute (JGI-PGF)"/>
            <person name="Walter F."/>
            <person name="Albersmeier A."/>
            <person name="Kalinowski J."/>
            <person name="Ruckert C."/>
        </authorList>
    </citation>
    <scope>NUCLEOTIDE SEQUENCE</scope>
    <source>
        <strain evidence="1">CGMCC 1.16012</strain>
    </source>
</reference>
<dbReference type="OrthoDB" id="7595780at2"/>
<protein>
    <submittedName>
        <fullName evidence="1">Uncharacterized protein</fullName>
    </submittedName>
</protein>
<comment type="caution">
    <text evidence="1">The sequence shown here is derived from an EMBL/GenBank/DDBJ whole genome shotgun (WGS) entry which is preliminary data.</text>
</comment>
<dbReference type="Proteomes" id="UP000606730">
    <property type="component" value="Unassembled WGS sequence"/>
</dbReference>
<dbReference type="EMBL" id="BMKN01000001">
    <property type="protein sequence ID" value="GGE43614.1"/>
    <property type="molecule type" value="Genomic_DNA"/>
</dbReference>
<dbReference type="AlphaFoldDB" id="A0A917EJ94"/>
<proteinExistence type="predicted"/>
<reference evidence="1" key="2">
    <citation type="submission" date="2020-09" db="EMBL/GenBank/DDBJ databases">
        <authorList>
            <person name="Sun Q."/>
            <person name="Zhou Y."/>
        </authorList>
    </citation>
    <scope>NUCLEOTIDE SEQUENCE</scope>
    <source>
        <strain evidence="1">CGMCC 1.16012</strain>
    </source>
</reference>
<organism evidence="1 2">
    <name type="scientific">Actibacterium pelagium</name>
    <dbReference type="NCBI Taxonomy" id="2029103"/>
    <lineage>
        <taxon>Bacteria</taxon>
        <taxon>Pseudomonadati</taxon>
        <taxon>Pseudomonadota</taxon>
        <taxon>Alphaproteobacteria</taxon>
        <taxon>Rhodobacterales</taxon>
        <taxon>Roseobacteraceae</taxon>
        <taxon>Actibacterium</taxon>
    </lineage>
</organism>
<name>A0A917EJ94_9RHOB</name>